<evidence type="ECO:0000313" key="2">
    <source>
        <dbReference type="Proteomes" id="UP000814176"/>
    </source>
</evidence>
<accession>A0ABQ8K4F2</accession>
<protein>
    <submittedName>
        <fullName evidence="1">Uncharacterized protein</fullName>
    </submittedName>
</protein>
<dbReference type="GeneID" id="71998324"/>
<dbReference type="Proteomes" id="UP000814176">
    <property type="component" value="Unassembled WGS sequence"/>
</dbReference>
<name>A0ABQ8K4F2_9APHY</name>
<organism evidence="1 2">
    <name type="scientific">Rhodofomes roseus</name>
    <dbReference type="NCBI Taxonomy" id="34475"/>
    <lineage>
        <taxon>Eukaryota</taxon>
        <taxon>Fungi</taxon>
        <taxon>Dikarya</taxon>
        <taxon>Basidiomycota</taxon>
        <taxon>Agaricomycotina</taxon>
        <taxon>Agaricomycetes</taxon>
        <taxon>Polyporales</taxon>
        <taxon>Rhodofomes</taxon>
    </lineage>
</organism>
<evidence type="ECO:0000313" key="1">
    <source>
        <dbReference type="EMBL" id="KAH9831559.1"/>
    </source>
</evidence>
<reference evidence="1 2" key="1">
    <citation type="journal article" date="2021" name="Environ. Microbiol.">
        <title>Gene family expansions and transcriptome signatures uncover fungal adaptations to wood decay.</title>
        <authorList>
            <person name="Hage H."/>
            <person name="Miyauchi S."/>
            <person name="Viragh M."/>
            <person name="Drula E."/>
            <person name="Min B."/>
            <person name="Chaduli D."/>
            <person name="Navarro D."/>
            <person name="Favel A."/>
            <person name="Norest M."/>
            <person name="Lesage-Meessen L."/>
            <person name="Balint B."/>
            <person name="Merenyi Z."/>
            <person name="de Eugenio L."/>
            <person name="Morin E."/>
            <person name="Martinez A.T."/>
            <person name="Baldrian P."/>
            <person name="Stursova M."/>
            <person name="Martinez M.J."/>
            <person name="Novotny C."/>
            <person name="Magnuson J.K."/>
            <person name="Spatafora J.W."/>
            <person name="Maurice S."/>
            <person name="Pangilinan J."/>
            <person name="Andreopoulos W."/>
            <person name="LaButti K."/>
            <person name="Hundley H."/>
            <person name="Na H."/>
            <person name="Kuo A."/>
            <person name="Barry K."/>
            <person name="Lipzen A."/>
            <person name="Henrissat B."/>
            <person name="Riley R."/>
            <person name="Ahrendt S."/>
            <person name="Nagy L.G."/>
            <person name="Grigoriev I.V."/>
            <person name="Martin F."/>
            <person name="Rosso M.N."/>
        </authorList>
    </citation>
    <scope>NUCLEOTIDE SEQUENCE [LARGE SCALE GENOMIC DNA]</scope>
    <source>
        <strain evidence="1 2">CIRM-BRFM 1785</strain>
    </source>
</reference>
<dbReference type="EMBL" id="JADCUA010000025">
    <property type="protein sequence ID" value="KAH9831559.1"/>
    <property type="molecule type" value="Genomic_DNA"/>
</dbReference>
<keyword evidence="2" id="KW-1185">Reference proteome</keyword>
<dbReference type="RefSeq" id="XP_047774673.1">
    <property type="nucleotide sequence ID" value="XM_047917592.1"/>
</dbReference>
<comment type="caution">
    <text evidence="1">The sequence shown here is derived from an EMBL/GenBank/DDBJ whole genome shotgun (WGS) entry which is preliminary data.</text>
</comment>
<gene>
    <name evidence="1" type="ORF">C8Q71DRAFT_291824</name>
</gene>
<proteinExistence type="predicted"/>
<sequence>MRSVGPCLVNQTTIVGHSDSAFCSLDLDRLVPLVLIDRLRLTEARTAWWAVRAIIMGSASPATACFLRCNAASQVDKSMWAALARARNSVLAGGKDDMRKGRDSIAKSNSIGPDYQRVTALWRWADSDAPLHTRCAVRSAMHRAEVRRVSNYDTTSLDIAVKTTATATIGHAYEDIAQRRTLQACLMRRYFTAHSPACTVRWTTMGQRLTRIRHLLDTHSLADNKTICLHGTTS</sequence>